<comment type="caution">
    <text evidence="12">The sequence shown here is derived from an EMBL/GenBank/DDBJ whole genome shotgun (WGS) entry which is preliminary data.</text>
</comment>
<evidence type="ECO:0000256" key="10">
    <source>
        <dbReference type="ARBA" id="ARBA00048552"/>
    </source>
</evidence>
<evidence type="ECO:0000256" key="7">
    <source>
        <dbReference type="ARBA" id="ARBA00023163"/>
    </source>
</evidence>
<accession>A0ABY3MX02</accession>
<evidence type="ECO:0000256" key="5">
    <source>
        <dbReference type="ARBA" id="ARBA00022679"/>
    </source>
</evidence>
<dbReference type="Pfam" id="PF01192">
    <property type="entry name" value="RNA_pol_Rpb6"/>
    <property type="match status" value="1"/>
</dbReference>
<evidence type="ECO:0000256" key="4">
    <source>
        <dbReference type="ARBA" id="ARBA00022478"/>
    </source>
</evidence>
<dbReference type="EC" id="2.7.7.6" evidence="2 11"/>
<dbReference type="PANTHER" id="PTHR34476">
    <property type="entry name" value="DNA-DIRECTED RNA POLYMERASE SUBUNIT OMEGA"/>
    <property type="match status" value="1"/>
</dbReference>
<evidence type="ECO:0000256" key="2">
    <source>
        <dbReference type="ARBA" id="ARBA00012418"/>
    </source>
</evidence>
<proteinExistence type="inferred from homology"/>
<evidence type="ECO:0000256" key="3">
    <source>
        <dbReference type="ARBA" id="ARBA00013725"/>
    </source>
</evidence>
<comment type="similarity">
    <text evidence="1 11">Belongs to the RNA polymerase subunit omega family.</text>
</comment>
<evidence type="ECO:0000256" key="1">
    <source>
        <dbReference type="ARBA" id="ARBA00006711"/>
    </source>
</evidence>
<keyword evidence="7 11" id="KW-0804">Transcription</keyword>
<dbReference type="RefSeq" id="WP_101344846.1">
    <property type="nucleotide sequence ID" value="NZ_PJAI02000008.1"/>
</dbReference>
<evidence type="ECO:0000313" key="13">
    <source>
        <dbReference type="Proteomes" id="UP000815846"/>
    </source>
</evidence>
<keyword evidence="6 11" id="KW-0548">Nucleotidyltransferase</keyword>
<dbReference type="PANTHER" id="PTHR34476:SF1">
    <property type="entry name" value="DNA-DIRECTED RNA POLYMERASE SUBUNIT OMEGA"/>
    <property type="match status" value="1"/>
</dbReference>
<dbReference type="NCBIfam" id="TIGR00690">
    <property type="entry name" value="rpoZ"/>
    <property type="match status" value="1"/>
</dbReference>
<comment type="function">
    <text evidence="11">Promotes RNA polymerase assembly. Latches the N- and C-terminal regions of the beta' subunit thereby facilitating its interaction with the beta and alpha subunits.</text>
</comment>
<comment type="catalytic activity">
    <reaction evidence="10 11">
        <text>RNA(n) + a ribonucleoside 5'-triphosphate = RNA(n+1) + diphosphate</text>
        <dbReference type="Rhea" id="RHEA:21248"/>
        <dbReference type="Rhea" id="RHEA-COMP:14527"/>
        <dbReference type="Rhea" id="RHEA-COMP:17342"/>
        <dbReference type="ChEBI" id="CHEBI:33019"/>
        <dbReference type="ChEBI" id="CHEBI:61557"/>
        <dbReference type="ChEBI" id="CHEBI:140395"/>
        <dbReference type="EC" id="2.7.7.6"/>
    </reaction>
</comment>
<keyword evidence="13" id="KW-1185">Reference proteome</keyword>
<dbReference type="GO" id="GO:0000428">
    <property type="term" value="C:DNA-directed RNA polymerase complex"/>
    <property type="evidence" value="ECO:0007669"/>
    <property type="project" value="UniProtKB-KW"/>
</dbReference>
<protein>
    <recommendedName>
        <fullName evidence="3 11">DNA-directed RNA polymerase subunit omega</fullName>
        <shortName evidence="11">RNAP omega subunit</shortName>
        <ecNumber evidence="2 11">2.7.7.6</ecNumber>
    </recommendedName>
    <alternativeName>
        <fullName evidence="9 11">RNA polymerase omega subunit</fullName>
    </alternativeName>
    <alternativeName>
        <fullName evidence="8 11">Transcriptase subunit omega</fullName>
    </alternativeName>
</protein>
<sequence length="97" mass="10559">MARVTVEDAVEKVGNRFDLVLVASRRARQIATGGKDPLVEVENDKPTVLALREIEAGLITTDIMNVSDRKQQIQQDTAELDAVAAIVGGQQDQEELS</sequence>
<evidence type="ECO:0000256" key="9">
    <source>
        <dbReference type="ARBA" id="ARBA00030998"/>
    </source>
</evidence>
<organism evidence="12 13">
    <name type="scientific">Colwellia echini</name>
    <dbReference type="NCBI Taxonomy" id="1982103"/>
    <lineage>
        <taxon>Bacteria</taxon>
        <taxon>Pseudomonadati</taxon>
        <taxon>Pseudomonadota</taxon>
        <taxon>Gammaproteobacteria</taxon>
        <taxon>Alteromonadales</taxon>
        <taxon>Colwelliaceae</taxon>
        <taxon>Colwellia</taxon>
    </lineage>
</organism>
<dbReference type="InterPro" id="IPR006110">
    <property type="entry name" value="Pol_omega/Rpo6/RPB6"/>
</dbReference>
<evidence type="ECO:0000256" key="6">
    <source>
        <dbReference type="ARBA" id="ARBA00022695"/>
    </source>
</evidence>
<dbReference type="Gene3D" id="3.90.940.10">
    <property type="match status" value="1"/>
</dbReference>
<dbReference type="InterPro" id="IPR003716">
    <property type="entry name" value="DNA-dir_RNA_pol_omega"/>
</dbReference>
<dbReference type="HAMAP" id="MF_00366">
    <property type="entry name" value="RNApol_bact_RpoZ"/>
    <property type="match status" value="1"/>
</dbReference>
<evidence type="ECO:0000256" key="11">
    <source>
        <dbReference type="HAMAP-Rule" id="MF_00366"/>
    </source>
</evidence>
<reference evidence="12 13" key="1">
    <citation type="submission" date="2019-08" db="EMBL/GenBank/DDBJ databases">
        <title>Microbe sample from Colwellia echini.</title>
        <authorList>
            <person name="Christiansen L."/>
            <person name="Pathiraja D."/>
            <person name="Schultz-Johansen M."/>
            <person name="Choi I.-G."/>
            <person name="Stougaard P."/>
        </authorList>
    </citation>
    <scope>NUCLEOTIDE SEQUENCE [LARGE SCALE GENOMIC DNA]</scope>
    <source>
        <strain evidence="12 13">A3</strain>
    </source>
</reference>
<comment type="subunit">
    <text evidence="11">The RNAP catalytic core consists of 2 alpha, 1 beta, 1 beta' and 1 omega subunit. When a sigma factor is associated with the core the holoenzyme is formed, which can initiate transcription.</text>
</comment>
<dbReference type="GO" id="GO:0003899">
    <property type="term" value="F:DNA-directed RNA polymerase activity"/>
    <property type="evidence" value="ECO:0007669"/>
    <property type="project" value="UniProtKB-EC"/>
</dbReference>
<dbReference type="SUPFAM" id="SSF63562">
    <property type="entry name" value="RPB6/omega subunit-like"/>
    <property type="match status" value="1"/>
</dbReference>
<evidence type="ECO:0000313" key="12">
    <source>
        <dbReference type="EMBL" id="TYK65735.1"/>
    </source>
</evidence>
<evidence type="ECO:0000256" key="8">
    <source>
        <dbReference type="ARBA" id="ARBA00029924"/>
    </source>
</evidence>
<dbReference type="SMART" id="SM01409">
    <property type="entry name" value="RNA_pol_Rpb6"/>
    <property type="match status" value="1"/>
</dbReference>
<gene>
    <name evidence="11 12" type="primary">rpoZ</name>
    <name evidence="12" type="ORF">CWS31_008780</name>
</gene>
<keyword evidence="4 11" id="KW-0240">DNA-directed RNA polymerase</keyword>
<keyword evidence="5 11" id="KW-0808">Transferase</keyword>
<name>A0ABY3MX02_9GAMM</name>
<dbReference type="Proteomes" id="UP000815846">
    <property type="component" value="Unassembled WGS sequence"/>
</dbReference>
<dbReference type="InterPro" id="IPR036161">
    <property type="entry name" value="RPB6/omega-like_sf"/>
</dbReference>
<dbReference type="EMBL" id="PJAI02000008">
    <property type="protein sequence ID" value="TYK65735.1"/>
    <property type="molecule type" value="Genomic_DNA"/>
</dbReference>